<protein>
    <recommendedName>
        <fullName evidence="4">Co/Zn/Cd efflux system component</fullName>
    </recommendedName>
</protein>
<evidence type="ECO:0000313" key="3">
    <source>
        <dbReference type="Proteomes" id="UP000195880"/>
    </source>
</evidence>
<feature type="compositionally biased region" description="Low complexity" evidence="1">
    <location>
        <begin position="287"/>
        <end position="306"/>
    </location>
</feature>
<evidence type="ECO:0008006" key="4">
    <source>
        <dbReference type="Google" id="ProtNLM"/>
    </source>
</evidence>
<dbReference type="STRING" id="67267.GCA_000716675_06067"/>
<dbReference type="KEGG" id="salf:SMD44_05699"/>
<name>A0A1Z1WIK9_9ACTN</name>
<accession>A0A1Z1WIK9</accession>
<organism evidence="2 3">
    <name type="scientific">Streptomyces alboflavus</name>
    <dbReference type="NCBI Taxonomy" id="67267"/>
    <lineage>
        <taxon>Bacteria</taxon>
        <taxon>Bacillati</taxon>
        <taxon>Actinomycetota</taxon>
        <taxon>Actinomycetes</taxon>
        <taxon>Kitasatosporales</taxon>
        <taxon>Streptomycetaceae</taxon>
        <taxon>Streptomyces</taxon>
    </lineage>
</organism>
<feature type="region of interest" description="Disordered" evidence="1">
    <location>
        <begin position="275"/>
        <end position="372"/>
    </location>
</feature>
<dbReference type="eggNOG" id="COG0739">
    <property type="taxonomic scope" value="Bacteria"/>
</dbReference>
<proteinExistence type="predicted"/>
<dbReference type="Proteomes" id="UP000195880">
    <property type="component" value="Chromosome"/>
</dbReference>
<sequence>MGRVSGTAASARRGRLPRIGVAVAVLLAVVGYGVMQYVSGEPGPRCAVVSGNGDGATYELSAEQAVNASTVAAVGTRRGMPERAVTIALATALQESGLHNVRHGDRDSLGLFQQRPSQGWGTRRQVMDPVYAAGRFYARLAEVPGYARLPLTVAAQRVQRSGFPQAYAKHEPDAVLLAAALTGRAPATLTCEGRPGADPGGPEQVRRALVRDFGAEVLPKGDAAGGVVRVPVPDAVAAGGGAARRGWELTHWAVAHASALRIERVSYAGREWRARSDGYGTYTPSTGDSVDSAANSGDSVDSVDSGHGWRKAEAGPQKSEVSENTGSDGAAHDSGGESGGVGTVPGPAGEVRIVTGQQCGRSLEGGMAVAAR</sequence>
<dbReference type="AlphaFoldDB" id="A0A1Z1WIK9"/>
<evidence type="ECO:0000256" key="1">
    <source>
        <dbReference type="SAM" id="MobiDB-lite"/>
    </source>
</evidence>
<evidence type="ECO:0000313" key="2">
    <source>
        <dbReference type="EMBL" id="ARX86230.1"/>
    </source>
</evidence>
<keyword evidence="3" id="KW-1185">Reference proteome</keyword>
<reference evidence="2 3" key="1">
    <citation type="submission" date="2017-05" db="EMBL/GenBank/DDBJ databases">
        <title>Streptomyces alboflavus Genome sequencing and assembly.</title>
        <authorList>
            <person name="Wang Y."/>
            <person name="Du B."/>
            <person name="Ding Y."/>
            <person name="Liu H."/>
            <person name="Hou Q."/>
            <person name="Liu K."/>
            <person name="Wang C."/>
            <person name="Yao L."/>
        </authorList>
    </citation>
    <scope>NUCLEOTIDE SEQUENCE [LARGE SCALE GENOMIC DNA]</scope>
    <source>
        <strain evidence="2 3">MDJK44</strain>
    </source>
</reference>
<dbReference type="EMBL" id="CP021748">
    <property type="protein sequence ID" value="ARX86230.1"/>
    <property type="molecule type" value="Genomic_DNA"/>
</dbReference>
<gene>
    <name evidence="2" type="ORF">SMD44_05699</name>
</gene>
<dbReference type="RefSeq" id="WP_418352880.1">
    <property type="nucleotide sequence ID" value="NZ_CP021748.1"/>
</dbReference>